<name>A0AAQ0V9I5_CITKO</name>
<reference evidence="6" key="1">
    <citation type="submission" date="2018-10" db="EMBL/GenBank/DDBJ databases">
        <title>FDA dAtabase for Regulatory Grade micrObial Sequences (FDA-ARGOS): Supporting development and validation of Infectious Disease Dx tests.</title>
        <authorList>
            <person name="Goldberg B."/>
            <person name="Campos J."/>
            <person name="Tallon L."/>
            <person name="Sadzewicz L."/>
            <person name="Zhao X."/>
            <person name="Vavikolanu K."/>
            <person name="Mehta A."/>
            <person name="Aluvathingal J."/>
            <person name="Nadendla S."/>
            <person name="Geyer C."/>
            <person name="Nandy P."/>
            <person name="Yan Y."/>
            <person name="Sichtig H."/>
        </authorList>
    </citation>
    <scope>NUCLEOTIDE SEQUENCE [LARGE SCALE GENOMIC DNA]</scope>
    <source>
        <strain evidence="6">FDAARGOS_526</strain>
    </source>
</reference>
<accession>A0AAQ0V9I5</accession>
<evidence type="ECO:0000259" key="4">
    <source>
        <dbReference type="Pfam" id="PF12571"/>
    </source>
</evidence>
<evidence type="ECO:0000259" key="3">
    <source>
        <dbReference type="Pfam" id="PF07484"/>
    </source>
</evidence>
<evidence type="ECO:0000256" key="1">
    <source>
        <dbReference type="ARBA" id="ARBA00004328"/>
    </source>
</evidence>
<dbReference type="Pfam" id="PF03406">
    <property type="entry name" value="Phage_fiber_2"/>
    <property type="match status" value="1"/>
</dbReference>
<dbReference type="PANTHER" id="PTHR35191:SF1">
    <property type="entry name" value="PROPHAGE SIDE TAIL FIBER PROTEIN HOMOLOG STFQ-RELATED"/>
    <property type="match status" value="1"/>
</dbReference>
<dbReference type="GO" id="GO:0019062">
    <property type="term" value="P:virion attachment to host cell"/>
    <property type="evidence" value="ECO:0007669"/>
    <property type="project" value="InterPro"/>
</dbReference>
<dbReference type="RefSeq" id="WP_058668940.1">
    <property type="nucleotide sequence ID" value="NZ_CP022073.1"/>
</dbReference>
<evidence type="ECO:0000256" key="2">
    <source>
        <dbReference type="ARBA" id="ARBA00022581"/>
    </source>
</evidence>
<dbReference type="GO" id="GO:0046718">
    <property type="term" value="P:symbiont entry into host cell"/>
    <property type="evidence" value="ECO:0007669"/>
    <property type="project" value="InterPro"/>
</dbReference>
<dbReference type="EMBL" id="RKIT01000002">
    <property type="protein sequence ID" value="RSC18875.1"/>
    <property type="molecule type" value="Genomic_DNA"/>
</dbReference>
<dbReference type="InterPro" id="IPR005068">
    <property type="entry name" value="Phage_lambda_Stf-r2"/>
</dbReference>
<sequence length="517" mass="54733">MADYYSVITNRGKELEAEALASGTVIVLSWFVVGDGNGKLVKPNPAQTRLVNETYRGSIAELVVSPEQSNQLMAKIVLPTDAGGFTVREVGLLTDAGELYAVANCPTIDKPVGGVSVNMQFRLAVSDTSNITLEVATGDGLFLRIDQNLKEIKARGAAAQKASRESIGVVDATTKQKGLVQLNSATNSTSETQAATPAAVKAANDNANGRVPVEVRGVIRDGQTMASANETGWYRVAVVNTATVSDFPKYPNGNYLYGYGYVFVVVSENTWLQHYYAHHGEVAYRQDWNAGPTVTVGWDIDYNTANKPVESYPVGAPIPWPSDVTPAGYALMQGQTFDKNAYPLLGAAYPSGVIPDMRGQTIKGKPASGRAVLSLEQDGIKSHNHPASAANTDLGTKATTSFDYGTKTSSSFDYGTKTTNSTGAHTHTFKGPKFEWKTAPANGAWEMGINTDTTTTSSSGAHSHTVGIGAHSHTVGIGAHSHNVTLGAHSHAITVSATGNAENTVKNIAFNHIVRLA</sequence>
<dbReference type="InterPro" id="IPR011083">
    <property type="entry name" value="Phage_tail_collar_dom"/>
</dbReference>
<protein>
    <submittedName>
        <fullName evidence="5">Phage tail protein</fullName>
    </submittedName>
</protein>
<dbReference type="Gene3D" id="3.90.1340.10">
    <property type="entry name" value="Phage tail collar domain"/>
    <property type="match status" value="1"/>
</dbReference>
<dbReference type="InterPro" id="IPR051934">
    <property type="entry name" value="Phage_Tail_Fiber_Structural"/>
</dbReference>
<dbReference type="InterPro" id="IPR037053">
    <property type="entry name" value="Phage_tail_collar_dom_sf"/>
</dbReference>
<evidence type="ECO:0000313" key="6">
    <source>
        <dbReference type="Proteomes" id="UP000282299"/>
    </source>
</evidence>
<dbReference type="AlphaFoldDB" id="A0AAQ0V9I5"/>
<dbReference type="Pfam" id="PF07484">
    <property type="entry name" value="Collar"/>
    <property type="match status" value="1"/>
</dbReference>
<comment type="subcellular location">
    <subcellularLocation>
        <location evidence="1">Virion</location>
    </subcellularLocation>
</comment>
<comment type="caution">
    <text evidence="5">The sequence shown here is derived from an EMBL/GenBank/DDBJ whole genome shotgun (WGS) entry which is preliminary data.</text>
</comment>
<organism evidence="5 6">
    <name type="scientific">Citrobacter koseri</name>
    <name type="common">Citrobacter diversus</name>
    <dbReference type="NCBI Taxonomy" id="545"/>
    <lineage>
        <taxon>Bacteria</taxon>
        <taxon>Pseudomonadati</taxon>
        <taxon>Pseudomonadota</taxon>
        <taxon>Gammaproteobacteria</taxon>
        <taxon>Enterobacterales</taxon>
        <taxon>Enterobacteriaceae</taxon>
        <taxon>Citrobacter</taxon>
    </lineage>
</organism>
<gene>
    <name evidence="5" type="ORF">EGS84_18960</name>
</gene>
<dbReference type="Proteomes" id="UP000282299">
    <property type="component" value="Unassembled WGS sequence"/>
</dbReference>
<dbReference type="Pfam" id="PF12571">
    <property type="entry name" value="Phage_tail_fib"/>
    <property type="match status" value="1"/>
</dbReference>
<dbReference type="PANTHER" id="PTHR35191">
    <property type="entry name" value="PROPHAGE SIDE TAIL FIBER PROTEIN HOMOLOG STFQ-RELATED"/>
    <property type="match status" value="1"/>
</dbReference>
<dbReference type="InterPro" id="IPR022225">
    <property type="entry name" value="Phage_tail_fibre_N"/>
</dbReference>
<proteinExistence type="predicted"/>
<dbReference type="SUPFAM" id="SSF88874">
    <property type="entry name" value="Receptor-binding domain of short tail fibre protein gp12"/>
    <property type="match status" value="1"/>
</dbReference>
<feature type="domain" description="Phage tail collar" evidence="3">
    <location>
        <begin position="315"/>
        <end position="362"/>
    </location>
</feature>
<evidence type="ECO:0000313" key="5">
    <source>
        <dbReference type="EMBL" id="RSC18875.1"/>
    </source>
</evidence>
<keyword evidence="2" id="KW-0945">Host-virus interaction</keyword>
<feature type="domain" description="Phage tail fibre protein N-terminal" evidence="4">
    <location>
        <begin position="1"/>
        <end position="135"/>
    </location>
</feature>